<feature type="region of interest" description="Disordered" evidence="1">
    <location>
        <begin position="1"/>
        <end position="20"/>
    </location>
</feature>
<organism evidence="2">
    <name type="scientific">Arundo donax</name>
    <name type="common">Giant reed</name>
    <name type="synonym">Donax arundinaceus</name>
    <dbReference type="NCBI Taxonomy" id="35708"/>
    <lineage>
        <taxon>Eukaryota</taxon>
        <taxon>Viridiplantae</taxon>
        <taxon>Streptophyta</taxon>
        <taxon>Embryophyta</taxon>
        <taxon>Tracheophyta</taxon>
        <taxon>Spermatophyta</taxon>
        <taxon>Magnoliopsida</taxon>
        <taxon>Liliopsida</taxon>
        <taxon>Poales</taxon>
        <taxon>Poaceae</taxon>
        <taxon>PACMAD clade</taxon>
        <taxon>Arundinoideae</taxon>
        <taxon>Arundineae</taxon>
        <taxon>Arundo</taxon>
    </lineage>
</organism>
<accession>A0A0A8ZFI8</accession>
<dbReference type="AlphaFoldDB" id="A0A0A8ZFI8"/>
<sequence>MISREQDLVSQQLLLSPHNS</sequence>
<reference evidence="2" key="2">
    <citation type="journal article" date="2015" name="Data Brief">
        <title>Shoot transcriptome of the giant reed, Arundo donax.</title>
        <authorList>
            <person name="Barrero R.A."/>
            <person name="Guerrero F.D."/>
            <person name="Moolhuijzen P."/>
            <person name="Goolsby J.A."/>
            <person name="Tidwell J."/>
            <person name="Bellgard S.E."/>
            <person name="Bellgard M.I."/>
        </authorList>
    </citation>
    <scope>NUCLEOTIDE SEQUENCE</scope>
    <source>
        <tissue evidence="2">Shoot tissue taken approximately 20 cm above the soil surface</tissue>
    </source>
</reference>
<evidence type="ECO:0000313" key="2">
    <source>
        <dbReference type="EMBL" id="JAD37566.1"/>
    </source>
</evidence>
<evidence type="ECO:0000256" key="1">
    <source>
        <dbReference type="SAM" id="MobiDB-lite"/>
    </source>
</evidence>
<reference evidence="2" key="1">
    <citation type="submission" date="2014-09" db="EMBL/GenBank/DDBJ databases">
        <authorList>
            <person name="Magalhaes I.L.F."/>
            <person name="Oliveira U."/>
            <person name="Santos F.R."/>
            <person name="Vidigal T.H.D.A."/>
            <person name="Brescovit A.D."/>
            <person name="Santos A.J."/>
        </authorList>
    </citation>
    <scope>NUCLEOTIDE SEQUENCE</scope>
    <source>
        <tissue evidence="2">Shoot tissue taken approximately 20 cm above the soil surface</tissue>
    </source>
</reference>
<protein>
    <submittedName>
        <fullName evidence="2">Uncharacterized protein</fullName>
    </submittedName>
</protein>
<proteinExistence type="predicted"/>
<dbReference type="EMBL" id="GBRH01260329">
    <property type="protein sequence ID" value="JAD37566.1"/>
    <property type="molecule type" value="Transcribed_RNA"/>
</dbReference>
<name>A0A0A8ZFI8_ARUDO</name>
<feature type="compositionally biased region" description="Polar residues" evidence="1">
    <location>
        <begin position="8"/>
        <end position="20"/>
    </location>
</feature>